<dbReference type="EC" id="2.3.2.27" evidence="3"/>
<dbReference type="Proteomes" id="UP000712600">
    <property type="component" value="Unassembled WGS sequence"/>
</dbReference>
<name>A0A8S9NLR2_BRACR</name>
<dbReference type="AlphaFoldDB" id="A0A8S9NLR2"/>
<dbReference type="GO" id="GO:0016567">
    <property type="term" value="P:protein ubiquitination"/>
    <property type="evidence" value="ECO:0007669"/>
    <property type="project" value="TreeGrafter"/>
</dbReference>
<evidence type="ECO:0000256" key="6">
    <source>
        <dbReference type="ARBA" id="ARBA00022723"/>
    </source>
</evidence>
<evidence type="ECO:0000256" key="7">
    <source>
        <dbReference type="ARBA" id="ARBA00022771"/>
    </source>
</evidence>
<evidence type="ECO:0000256" key="1">
    <source>
        <dbReference type="ARBA" id="ARBA00000900"/>
    </source>
</evidence>
<dbReference type="PROSITE" id="PS50089">
    <property type="entry name" value="ZF_RING_2"/>
    <property type="match status" value="2"/>
</dbReference>
<feature type="domain" description="RING-type" evidence="14">
    <location>
        <begin position="245"/>
        <end position="298"/>
    </location>
</feature>
<keyword evidence="4" id="KW-0808">Transferase</keyword>
<organism evidence="15 16">
    <name type="scientific">Brassica cretica</name>
    <name type="common">Mustard</name>
    <dbReference type="NCBI Taxonomy" id="69181"/>
    <lineage>
        <taxon>Eukaryota</taxon>
        <taxon>Viridiplantae</taxon>
        <taxon>Streptophyta</taxon>
        <taxon>Embryophyta</taxon>
        <taxon>Tracheophyta</taxon>
        <taxon>Spermatophyta</taxon>
        <taxon>Magnoliopsida</taxon>
        <taxon>eudicotyledons</taxon>
        <taxon>Gunneridae</taxon>
        <taxon>Pentapetalae</taxon>
        <taxon>rosids</taxon>
        <taxon>malvids</taxon>
        <taxon>Brassicales</taxon>
        <taxon>Brassicaceae</taxon>
        <taxon>Brassiceae</taxon>
        <taxon>Brassica</taxon>
    </lineage>
</organism>
<evidence type="ECO:0000256" key="10">
    <source>
        <dbReference type="ARBA" id="ARBA00023288"/>
    </source>
</evidence>
<evidence type="ECO:0000256" key="5">
    <source>
        <dbReference type="ARBA" id="ARBA00022707"/>
    </source>
</evidence>
<evidence type="ECO:0000313" key="16">
    <source>
        <dbReference type="Proteomes" id="UP000712600"/>
    </source>
</evidence>
<dbReference type="InterPro" id="IPR058981">
    <property type="entry name" value="MGRN1/RNF157-like_N"/>
</dbReference>
<dbReference type="PANTHER" id="PTHR22996">
    <property type="entry name" value="MAHOGUNIN"/>
    <property type="match status" value="1"/>
</dbReference>
<accession>A0A8S9NLR2</accession>
<gene>
    <name evidence="15" type="ORF">F2Q69_00045765</name>
</gene>
<keyword evidence="9" id="KW-0862">Zinc</keyword>
<feature type="compositionally biased region" description="Polar residues" evidence="13">
    <location>
        <begin position="36"/>
        <end position="47"/>
    </location>
</feature>
<keyword evidence="6" id="KW-0479">Metal-binding</keyword>
<feature type="domain" description="RING-type" evidence="14">
    <location>
        <begin position="295"/>
        <end position="334"/>
    </location>
</feature>
<dbReference type="Pfam" id="PF26192">
    <property type="entry name" value="RNF157-like_N"/>
    <property type="match status" value="1"/>
</dbReference>
<reference evidence="15" key="1">
    <citation type="submission" date="2019-12" db="EMBL/GenBank/DDBJ databases">
        <title>Genome sequencing and annotation of Brassica cretica.</title>
        <authorList>
            <person name="Studholme D.J."/>
            <person name="Sarris P."/>
        </authorList>
    </citation>
    <scope>NUCLEOTIDE SEQUENCE</scope>
    <source>
        <strain evidence="15">PFS-109/04</strain>
        <tissue evidence="15">Leaf</tissue>
    </source>
</reference>
<dbReference type="Gene3D" id="3.30.40.10">
    <property type="entry name" value="Zinc/RING finger domain, C3HC4 (zinc finger)"/>
    <property type="match status" value="2"/>
</dbReference>
<dbReference type="SMART" id="SM00184">
    <property type="entry name" value="RING"/>
    <property type="match status" value="2"/>
</dbReference>
<dbReference type="EMBL" id="QGKX02001621">
    <property type="protein sequence ID" value="KAF3503061.1"/>
    <property type="molecule type" value="Genomic_DNA"/>
</dbReference>
<dbReference type="InterPro" id="IPR013083">
    <property type="entry name" value="Znf_RING/FYVE/PHD"/>
</dbReference>
<evidence type="ECO:0000313" key="15">
    <source>
        <dbReference type="EMBL" id="KAF3503061.1"/>
    </source>
</evidence>
<dbReference type="Pfam" id="PF13920">
    <property type="entry name" value="zf-C3HC4_3"/>
    <property type="match status" value="2"/>
</dbReference>
<evidence type="ECO:0000256" key="13">
    <source>
        <dbReference type="SAM" id="MobiDB-lite"/>
    </source>
</evidence>
<dbReference type="FunFam" id="3.30.40.10:FF:000115">
    <property type="entry name" value="probable E3 ubiquitin-protein ligase LOG2"/>
    <property type="match status" value="1"/>
</dbReference>
<keyword evidence="8" id="KW-0833">Ubl conjugation pathway</keyword>
<keyword evidence="7 12" id="KW-0863">Zinc-finger</keyword>
<comment type="caution">
    <text evidence="15">The sequence shown here is derived from an EMBL/GenBank/DDBJ whole genome shotgun (WGS) entry which is preliminary data.</text>
</comment>
<feature type="compositionally biased region" description="Polar residues" evidence="13">
    <location>
        <begin position="16"/>
        <end position="27"/>
    </location>
</feature>
<evidence type="ECO:0000256" key="3">
    <source>
        <dbReference type="ARBA" id="ARBA00012483"/>
    </source>
</evidence>
<protein>
    <recommendedName>
        <fullName evidence="3">RING-type E3 ubiquitin transferase</fullName>
        <ecNumber evidence="3">2.3.2.27</ecNumber>
    </recommendedName>
</protein>
<dbReference type="GO" id="GO:0008270">
    <property type="term" value="F:zinc ion binding"/>
    <property type="evidence" value="ECO:0007669"/>
    <property type="project" value="UniProtKB-KW"/>
</dbReference>
<evidence type="ECO:0000256" key="4">
    <source>
        <dbReference type="ARBA" id="ARBA00022679"/>
    </source>
</evidence>
<comment type="similarity">
    <text evidence="11">Belongs to the RING-type zinc finger family. LOG2 subfamily.</text>
</comment>
<comment type="catalytic activity">
    <reaction evidence="1">
        <text>S-ubiquitinyl-[E2 ubiquitin-conjugating enzyme]-L-cysteine + [acceptor protein]-L-lysine = [E2 ubiquitin-conjugating enzyme]-L-cysteine + N(6)-ubiquitinyl-[acceptor protein]-L-lysine.</text>
        <dbReference type="EC" id="2.3.2.27"/>
    </reaction>
</comment>
<proteinExistence type="inferred from homology"/>
<feature type="region of interest" description="Disordered" evidence="13">
    <location>
        <begin position="13"/>
        <end position="47"/>
    </location>
</feature>
<comment type="pathway">
    <text evidence="2">Protein modification; protein ubiquitination.</text>
</comment>
<keyword evidence="10" id="KW-0449">Lipoprotein</keyword>
<dbReference type="SUPFAM" id="SSF57850">
    <property type="entry name" value="RING/U-box"/>
    <property type="match status" value="2"/>
</dbReference>
<evidence type="ECO:0000256" key="9">
    <source>
        <dbReference type="ARBA" id="ARBA00022833"/>
    </source>
</evidence>
<dbReference type="GO" id="GO:0061630">
    <property type="term" value="F:ubiquitin protein ligase activity"/>
    <property type="evidence" value="ECO:0007669"/>
    <property type="project" value="UniProtKB-EC"/>
</dbReference>
<sequence>MGNIFCCCGGRRRRSNVPQEATETTPRQPHPPKIPVNQSVSPVATSYSPPGTMWGAYNHPMPPPRDVVDEKPVTIRNDTNLKKQTLTLEQDPVNPGHLLVAFTFDALVSGRITVVFFAKESEEFQLTATKEDTLQPITFDFEKGLGQKFIQPSGTGVDLSVFEDSELFKEAETDIFPLAIKLEAAPEGGKSSRCMQITQVTYVKEEGEIKASVIKQFISVNGTRYELQDIYGIGDAVDENARKECVICLSEPRDVTVLPCRHVCMCVGCAKELRYELQDIYGIGDAVDENARKECVICLSEPRDVTVLPCRHVCMCVGCAKELRFQTNLCPVCRQHVERLLKIPLKD</sequence>
<evidence type="ECO:0000256" key="8">
    <source>
        <dbReference type="ARBA" id="ARBA00022786"/>
    </source>
</evidence>
<dbReference type="InterPro" id="IPR045194">
    <property type="entry name" value="MGRN1/RNF157-like"/>
</dbReference>
<evidence type="ECO:0000256" key="11">
    <source>
        <dbReference type="ARBA" id="ARBA00025721"/>
    </source>
</evidence>
<evidence type="ECO:0000259" key="14">
    <source>
        <dbReference type="PROSITE" id="PS50089"/>
    </source>
</evidence>
<dbReference type="PANTHER" id="PTHR22996:SF19">
    <property type="entry name" value="RING-TYPE E3 UBIQUITIN TRANSFERASE"/>
    <property type="match status" value="1"/>
</dbReference>
<evidence type="ECO:0000256" key="12">
    <source>
        <dbReference type="PROSITE-ProRule" id="PRU00175"/>
    </source>
</evidence>
<evidence type="ECO:0000256" key="2">
    <source>
        <dbReference type="ARBA" id="ARBA00004906"/>
    </source>
</evidence>
<keyword evidence="5" id="KW-0519">Myristate</keyword>
<dbReference type="InterPro" id="IPR001841">
    <property type="entry name" value="Znf_RING"/>
</dbReference>